<sequence>MPRVTVSAGARVHAGFSNLSLARERLYGGVGFALAEPRVTVTATPAESVDADAPFATYAERACDCLGVAGADVTVAERLPRHVGLGSGTQSALATYAAIAAAHGRTPRPRAHAPALGRGGRSGVGVAAFEAGGFVLDAGHPTERFTTDPPATGEWRVPAVSARHDLPETWRVVLALPEADPGRHGEAEDESMRAVIERADPTVAGELASLLVGRLLPAAAEGRLDAFGDALAAFGRLNGAWYADVQGGVYRPPAGRLVETLADSPAVVGAGQSSWGPAVWALTDAERVDAARGAAADALADLDAPGRVLVTRPTNEGAHVDEATGSGTAQRDL</sequence>
<gene>
    <name evidence="6" type="ORF">N0B31_10135</name>
</gene>
<dbReference type="InterPro" id="IPR013750">
    <property type="entry name" value="GHMP_kinase_C_dom"/>
</dbReference>
<dbReference type="Pfam" id="PF00288">
    <property type="entry name" value="GHMP_kinases_N"/>
    <property type="match status" value="1"/>
</dbReference>
<keyword evidence="2" id="KW-0328">Glycosyltransferase</keyword>
<feature type="domain" description="GHMP kinase N-terminal" evidence="4">
    <location>
        <begin position="60"/>
        <end position="131"/>
    </location>
</feature>
<evidence type="ECO:0000256" key="1">
    <source>
        <dbReference type="ARBA" id="ARBA00022679"/>
    </source>
</evidence>
<evidence type="ECO:0000256" key="3">
    <source>
        <dbReference type="SAM" id="MobiDB-lite"/>
    </source>
</evidence>
<name>A0A9E7R8U2_9EURY</name>
<dbReference type="SUPFAM" id="SSF54211">
    <property type="entry name" value="Ribosomal protein S5 domain 2-like"/>
    <property type="match status" value="1"/>
</dbReference>
<organism evidence="6 7">
    <name type="scientific">Salinirubellus salinus</name>
    <dbReference type="NCBI Taxonomy" id="1364945"/>
    <lineage>
        <taxon>Archaea</taxon>
        <taxon>Methanobacteriati</taxon>
        <taxon>Methanobacteriota</taxon>
        <taxon>Stenosarchaea group</taxon>
        <taxon>Halobacteria</taxon>
        <taxon>Halobacteriales</taxon>
        <taxon>Natronomonadaceae</taxon>
        <taxon>Salinirubellus</taxon>
    </lineage>
</organism>
<dbReference type="NCBIfam" id="TIGR00144">
    <property type="entry name" value="beta_RFAP_syn"/>
    <property type="match status" value="1"/>
</dbReference>
<dbReference type="KEGG" id="ssai:N0B31_10135"/>
<dbReference type="GO" id="GO:0016301">
    <property type="term" value="F:kinase activity"/>
    <property type="evidence" value="ECO:0007669"/>
    <property type="project" value="UniProtKB-KW"/>
</dbReference>
<dbReference type="GeneID" id="74942783"/>
<keyword evidence="6" id="KW-0418">Kinase</keyword>
<comment type="subunit">
    <text evidence="2">Homodimer.</text>
</comment>
<protein>
    <recommendedName>
        <fullName evidence="2">Beta-ribofuranosylaminobenzene 5'-phosphate synthase</fullName>
        <shortName evidence="2">Beta-RFA-P synthase</shortName>
        <ecNumber evidence="2">2.4.2.54</ecNumber>
    </recommendedName>
</protein>
<dbReference type="PIRSF" id="PIRSF004884">
    <property type="entry name" value="Sugar_kin_arch"/>
    <property type="match status" value="1"/>
</dbReference>
<accession>A0A9E7R8U2</accession>
<evidence type="ECO:0000259" key="5">
    <source>
        <dbReference type="Pfam" id="PF08544"/>
    </source>
</evidence>
<dbReference type="EMBL" id="CP104003">
    <property type="protein sequence ID" value="UWM56633.1"/>
    <property type="molecule type" value="Genomic_DNA"/>
</dbReference>
<dbReference type="EC" id="2.4.2.54" evidence="2"/>
<dbReference type="PANTHER" id="PTHR20861">
    <property type="entry name" value="HOMOSERINE/4-DIPHOSPHOCYTIDYL-2-C-METHYL-D-ERYTHRITOL KINASE"/>
    <property type="match status" value="1"/>
</dbReference>
<dbReference type="AlphaFoldDB" id="A0A9E7R8U2"/>
<dbReference type="InterPro" id="IPR014721">
    <property type="entry name" value="Ribsml_uS5_D2-typ_fold_subgr"/>
</dbReference>
<feature type="domain" description="GHMP kinase C-terminal" evidence="5">
    <location>
        <begin position="216"/>
        <end position="297"/>
    </location>
</feature>
<comment type="pathway">
    <text evidence="2">Cofactor biosynthesis; 5,6,7,8-tetrahydromethanopterin biosynthesis.</text>
</comment>
<dbReference type="Pfam" id="PF08544">
    <property type="entry name" value="GHMP_kinases_C"/>
    <property type="match status" value="1"/>
</dbReference>
<dbReference type="RefSeq" id="WP_260643747.1">
    <property type="nucleotide sequence ID" value="NZ_CP104003.1"/>
</dbReference>
<keyword evidence="7" id="KW-1185">Reference proteome</keyword>
<dbReference type="GO" id="GO:0043793">
    <property type="term" value="F:beta-ribofuranosylaminobenzene 5'-phosphate synthase activity"/>
    <property type="evidence" value="ECO:0007669"/>
    <property type="project" value="UniProtKB-EC"/>
</dbReference>
<evidence type="ECO:0000259" key="4">
    <source>
        <dbReference type="Pfam" id="PF00288"/>
    </source>
</evidence>
<evidence type="ECO:0000313" key="6">
    <source>
        <dbReference type="EMBL" id="UWM56633.1"/>
    </source>
</evidence>
<proteinExistence type="inferred from homology"/>
<evidence type="ECO:0000256" key="2">
    <source>
        <dbReference type="PIRNR" id="PIRNR004884"/>
    </source>
</evidence>
<dbReference type="Gene3D" id="3.30.230.10">
    <property type="match status" value="1"/>
</dbReference>
<comment type="catalytic activity">
    <reaction evidence="2">
        <text>5-phospho-alpha-D-ribose 1-diphosphate + 4-hydroxybenzoate + H(+) = 4-(beta-D-ribofuranosyl)phenol 5'-phosphate + CO2 + diphosphate</text>
        <dbReference type="Rhea" id="RHEA:48556"/>
        <dbReference type="ChEBI" id="CHEBI:15378"/>
        <dbReference type="ChEBI" id="CHEBI:16526"/>
        <dbReference type="ChEBI" id="CHEBI:17879"/>
        <dbReference type="ChEBI" id="CHEBI:33019"/>
        <dbReference type="ChEBI" id="CHEBI:58017"/>
        <dbReference type="ChEBI" id="CHEBI:82767"/>
        <dbReference type="EC" id="2.4.2.54"/>
    </reaction>
</comment>
<dbReference type="InterPro" id="IPR006204">
    <property type="entry name" value="GHMP_kinase_N_dom"/>
</dbReference>
<comment type="similarity">
    <text evidence="2">Belongs to the beta-RFA-P synthase family.</text>
</comment>
<feature type="region of interest" description="Disordered" evidence="3">
    <location>
        <begin position="312"/>
        <end position="333"/>
    </location>
</feature>
<dbReference type="Proteomes" id="UP001057580">
    <property type="component" value="Chromosome"/>
</dbReference>
<keyword evidence="1 2" id="KW-0808">Transferase</keyword>
<reference evidence="6" key="1">
    <citation type="submission" date="2022-09" db="EMBL/GenBank/DDBJ databases">
        <title>Diverse halophilic archaea isolated from saline environments.</title>
        <authorList>
            <person name="Cui H.-L."/>
        </authorList>
    </citation>
    <scope>NUCLEOTIDE SEQUENCE</scope>
    <source>
        <strain evidence="6">ZS-35-S2</strain>
    </source>
</reference>
<comment type="function">
    <text evidence="2">Catalyzes the condensation of 4-aminobenzoate (pABA) with 5-phospho-alpha-D-ribose 1-diphosphate (PRPP) to produce beta-ribofuranosylaminobenzene 5'-phosphate (beta-RFA-P).</text>
</comment>
<dbReference type="PANTHER" id="PTHR20861:SF6">
    <property type="entry name" value="BETA-RIBOFURANOSYLPHENOL 5'-PHOSPHATE SYNTHASE"/>
    <property type="match status" value="1"/>
</dbReference>
<dbReference type="InterPro" id="IPR004422">
    <property type="entry name" value="RFAP_synthase"/>
</dbReference>
<dbReference type="GO" id="GO:0005524">
    <property type="term" value="F:ATP binding"/>
    <property type="evidence" value="ECO:0007669"/>
    <property type="project" value="UniProtKB-UniRule"/>
</dbReference>
<evidence type="ECO:0000313" key="7">
    <source>
        <dbReference type="Proteomes" id="UP001057580"/>
    </source>
</evidence>
<dbReference type="InterPro" id="IPR020568">
    <property type="entry name" value="Ribosomal_Su5_D2-typ_SF"/>
</dbReference>